<dbReference type="AlphaFoldDB" id="A0A5B7JT46"/>
<sequence length="71" mass="8123">MKCSSPSLHHRHHHLYFSPPQAIALLIGIIYFRQQLTQEGVTNINGALFLLLTNMTFQNVFGVINVSQEMR</sequence>
<keyword evidence="1" id="KW-0812">Transmembrane</keyword>
<reference evidence="2 3" key="1">
    <citation type="submission" date="2019-05" db="EMBL/GenBank/DDBJ databases">
        <title>Another draft genome of Portunus trituberculatus and its Hox gene families provides insights of decapod evolution.</title>
        <authorList>
            <person name="Jeong J.-H."/>
            <person name="Song I."/>
            <person name="Kim S."/>
            <person name="Choi T."/>
            <person name="Kim D."/>
            <person name="Ryu S."/>
            <person name="Kim W."/>
        </authorList>
    </citation>
    <scope>NUCLEOTIDE SEQUENCE [LARGE SCALE GENOMIC DNA]</scope>
    <source>
        <tissue evidence="2">Muscle</tissue>
    </source>
</reference>
<name>A0A5B7JT46_PORTR</name>
<gene>
    <name evidence="2" type="primary">w_2</name>
    <name evidence="2" type="ORF">E2C01_092783</name>
</gene>
<protein>
    <submittedName>
        <fullName evidence="2">Protein white</fullName>
    </submittedName>
</protein>
<keyword evidence="1" id="KW-0472">Membrane</keyword>
<dbReference type="Proteomes" id="UP000324222">
    <property type="component" value="Unassembled WGS sequence"/>
</dbReference>
<feature type="transmembrane region" description="Helical" evidence="1">
    <location>
        <begin position="15"/>
        <end position="32"/>
    </location>
</feature>
<evidence type="ECO:0000313" key="3">
    <source>
        <dbReference type="Proteomes" id="UP000324222"/>
    </source>
</evidence>
<comment type="caution">
    <text evidence="2">The sequence shown here is derived from an EMBL/GenBank/DDBJ whole genome shotgun (WGS) entry which is preliminary data.</text>
</comment>
<dbReference type="EMBL" id="VSRR010110112">
    <property type="protein sequence ID" value="MPC97466.1"/>
    <property type="molecule type" value="Genomic_DNA"/>
</dbReference>
<feature type="transmembrane region" description="Helical" evidence="1">
    <location>
        <begin position="44"/>
        <end position="66"/>
    </location>
</feature>
<evidence type="ECO:0000313" key="2">
    <source>
        <dbReference type="EMBL" id="MPC97466.1"/>
    </source>
</evidence>
<dbReference type="OrthoDB" id="66620at2759"/>
<keyword evidence="3" id="KW-1185">Reference proteome</keyword>
<proteinExistence type="predicted"/>
<accession>A0A5B7JT46</accession>
<organism evidence="2 3">
    <name type="scientific">Portunus trituberculatus</name>
    <name type="common">Swimming crab</name>
    <name type="synonym">Neptunus trituberculatus</name>
    <dbReference type="NCBI Taxonomy" id="210409"/>
    <lineage>
        <taxon>Eukaryota</taxon>
        <taxon>Metazoa</taxon>
        <taxon>Ecdysozoa</taxon>
        <taxon>Arthropoda</taxon>
        <taxon>Crustacea</taxon>
        <taxon>Multicrustacea</taxon>
        <taxon>Malacostraca</taxon>
        <taxon>Eumalacostraca</taxon>
        <taxon>Eucarida</taxon>
        <taxon>Decapoda</taxon>
        <taxon>Pleocyemata</taxon>
        <taxon>Brachyura</taxon>
        <taxon>Eubrachyura</taxon>
        <taxon>Portunoidea</taxon>
        <taxon>Portunidae</taxon>
        <taxon>Portuninae</taxon>
        <taxon>Portunus</taxon>
    </lineage>
</organism>
<keyword evidence="1" id="KW-1133">Transmembrane helix</keyword>
<evidence type="ECO:0000256" key="1">
    <source>
        <dbReference type="SAM" id="Phobius"/>
    </source>
</evidence>